<comment type="similarity">
    <text evidence="1">Belongs to the sigma-70 factor family. ECF subfamily.</text>
</comment>
<dbReference type="Pfam" id="PF07638">
    <property type="entry name" value="Sigma70_ECF"/>
    <property type="match status" value="1"/>
</dbReference>
<dbReference type="InterPro" id="IPR013325">
    <property type="entry name" value="RNA_pol_sigma_r2"/>
</dbReference>
<evidence type="ECO:0000256" key="2">
    <source>
        <dbReference type="ARBA" id="ARBA00023015"/>
    </source>
</evidence>
<evidence type="ECO:0000256" key="4">
    <source>
        <dbReference type="ARBA" id="ARBA00023163"/>
    </source>
</evidence>
<evidence type="ECO:0000313" key="7">
    <source>
        <dbReference type="Proteomes" id="UP001501523"/>
    </source>
</evidence>
<dbReference type="EMBL" id="BAAAEU010000005">
    <property type="protein sequence ID" value="GAA0709581.1"/>
    <property type="molecule type" value="Genomic_DNA"/>
</dbReference>
<dbReference type="SUPFAM" id="SSF88659">
    <property type="entry name" value="Sigma3 and sigma4 domains of RNA polymerase sigma factors"/>
    <property type="match status" value="1"/>
</dbReference>
<feature type="domain" description="RNA polymerase sigma-70 ECF-like HTH" evidence="5">
    <location>
        <begin position="4"/>
        <end position="183"/>
    </location>
</feature>
<dbReference type="PANTHER" id="PTHR43133">
    <property type="entry name" value="RNA POLYMERASE ECF-TYPE SIGMA FACTO"/>
    <property type="match status" value="1"/>
</dbReference>
<dbReference type="Gene3D" id="1.10.10.10">
    <property type="entry name" value="Winged helix-like DNA-binding domain superfamily/Winged helix DNA-binding domain"/>
    <property type="match status" value="1"/>
</dbReference>
<dbReference type="SUPFAM" id="SSF88946">
    <property type="entry name" value="Sigma2 domain of RNA polymerase sigma factors"/>
    <property type="match status" value="1"/>
</dbReference>
<sequence length="188" mass="20613">MVTGEITALIEAAGSGDATALQALFARVYAELKLLARKQLASSFGHTLNTTGLVHETYLKLAQPDGRPLHGRAHFFALAAKAMRQIVIDHARARSTEKRGGQNLHVVELSEATGIVDPELGPDELMRLDRALTQLDNDEPRLAELVELRFFAGLNISDIATLQAVSERTLNRDWRRAKALLYAALHPA</sequence>
<evidence type="ECO:0000313" key="6">
    <source>
        <dbReference type="EMBL" id="GAA0709581.1"/>
    </source>
</evidence>
<comment type="caution">
    <text evidence="6">The sequence shown here is derived from an EMBL/GenBank/DDBJ whole genome shotgun (WGS) entry which is preliminary data.</text>
</comment>
<proteinExistence type="inferred from homology"/>
<dbReference type="InterPro" id="IPR013324">
    <property type="entry name" value="RNA_pol_sigma_r3/r4-like"/>
</dbReference>
<keyword evidence="3" id="KW-0731">Sigma factor</keyword>
<accession>A0ABN1IDX8</accession>
<dbReference type="Proteomes" id="UP001501523">
    <property type="component" value="Unassembled WGS sequence"/>
</dbReference>
<dbReference type="InterPro" id="IPR014284">
    <property type="entry name" value="RNA_pol_sigma-70_dom"/>
</dbReference>
<name>A0ABN1IDX8_9GAMM</name>
<keyword evidence="2" id="KW-0805">Transcription regulation</keyword>
<evidence type="ECO:0000259" key="5">
    <source>
        <dbReference type="Pfam" id="PF07638"/>
    </source>
</evidence>
<reference evidence="6 7" key="1">
    <citation type="journal article" date="2019" name="Int. J. Syst. Evol. Microbiol.">
        <title>The Global Catalogue of Microorganisms (GCM) 10K type strain sequencing project: providing services to taxonomists for standard genome sequencing and annotation.</title>
        <authorList>
            <consortium name="The Broad Institute Genomics Platform"/>
            <consortium name="The Broad Institute Genome Sequencing Center for Infectious Disease"/>
            <person name="Wu L."/>
            <person name="Ma J."/>
        </authorList>
    </citation>
    <scope>NUCLEOTIDE SEQUENCE [LARGE SCALE GENOMIC DNA]</scope>
    <source>
        <strain evidence="6 7">JCM 15421</strain>
    </source>
</reference>
<dbReference type="Gene3D" id="1.10.1740.10">
    <property type="match status" value="1"/>
</dbReference>
<dbReference type="RefSeq" id="WP_343788053.1">
    <property type="nucleotide sequence ID" value="NZ_BAAAEU010000005.1"/>
</dbReference>
<protein>
    <submittedName>
        <fullName evidence="6">ECF-type sigma factor</fullName>
    </submittedName>
</protein>
<gene>
    <name evidence="6" type="ORF">GCM10009105_10090</name>
</gene>
<evidence type="ECO:0000256" key="1">
    <source>
        <dbReference type="ARBA" id="ARBA00010641"/>
    </source>
</evidence>
<dbReference type="InterPro" id="IPR039425">
    <property type="entry name" value="RNA_pol_sigma-70-like"/>
</dbReference>
<keyword evidence="4" id="KW-0804">Transcription</keyword>
<dbReference type="NCBIfam" id="TIGR02937">
    <property type="entry name" value="sigma70-ECF"/>
    <property type="match status" value="1"/>
</dbReference>
<organism evidence="6 7">
    <name type="scientific">Dokdonella soli</name>
    <dbReference type="NCBI Taxonomy" id="529810"/>
    <lineage>
        <taxon>Bacteria</taxon>
        <taxon>Pseudomonadati</taxon>
        <taxon>Pseudomonadota</taxon>
        <taxon>Gammaproteobacteria</taxon>
        <taxon>Lysobacterales</taxon>
        <taxon>Rhodanobacteraceae</taxon>
        <taxon>Dokdonella</taxon>
    </lineage>
</organism>
<dbReference type="PANTHER" id="PTHR43133:SF39">
    <property type="entry name" value="SIMILAR TO RNA POLYMERASE SIGMA-E FACTOR"/>
    <property type="match status" value="1"/>
</dbReference>
<dbReference type="NCBIfam" id="TIGR02999">
    <property type="entry name" value="Sig-70_X6"/>
    <property type="match status" value="1"/>
</dbReference>
<evidence type="ECO:0000256" key="3">
    <source>
        <dbReference type="ARBA" id="ARBA00023082"/>
    </source>
</evidence>
<dbReference type="InterPro" id="IPR036388">
    <property type="entry name" value="WH-like_DNA-bd_sf"/>
</dbReference>
<dbReference type="InterPro" id="IPR011517">
    <property type="entry name" value="RNA_pol_sigma70_ECF-like"/>
</dbReference>
<dbReference type="InterPro" id="IPR053812">
    <property type="entry name" value="HTH_Sigma70_ECF-like"/>
</dbReference>
<keyword evidence="7" id="KW-1185">Reference proteome</keyword>